<feature type="domain" description="RNA polymerase sigma-70 region 2" evidence="5">
    <location>
        <begin position="24"/>
        <end position="85"/>
    </location>
</feature>
<evidence type="ECO:0000256" key="2">
    <source>
        <dbReference type="ARBA" id="ARBA00023015"/>
    </source>
</evidence>
<dbReference type="SUPFAM" id="SSF88946">
    <property type="entry name" value="Sigma2 domain of RNA polymerase sigma factors"/>
    <property type="match status" value="1"/>
</dbReference>
<gene>
    <name evidence="7" type="ORF">JOC83_001561</name>
</gene>
<comment type="similarity">
    <text evidence="1">Belongs to the sigma-70 factor family. ECF subfamily.</text>
</comment>
<dbReference type="InterPro" id="IPR039425">
    <property type="entry name" value="RNA_pol_sigma-70-like"/>
</dbReference>
<dbReference type="NCBIfam" id="NF006930">
    <property type="entry name" value="PRK09415.1"/>
    <property type="match status" value="1"/>
</dbReference>
<keyword evidence="3" id="KW-0731">Sigma factor</keyword>
<comment type="caution">
    <text evidence="7">The sequence shown here is derived from an EMBL/GenBank/DDBJ whole genome shotgun (WGS) entry which is preliminary data.</text>
</comment>
<dbReference type="EMBL" id="JAFBFC010000002">
    <property type="protein sequence ID" value="MBM7702727.1"/>
    <property type="molecule type" value="Genomic_DNA"/>
</dbReference>
<dbReference type="NCBIfam" id="TIGR02937">
    <property type="entry name" value="sigma70-ECF"/>
    <property type="match status" value="1"/>
</dbReference>
<dbReference type="InterPro" id="IPR007627">
    <property type="entry name" value="RNA_pol_sigma70_r2"/>
</dbReference>
<evidence type="ECO:0000259" key="6">
    <source>
        <dbReference type="Pfam" id="PF08281"/>
    </source>
</evidence>
<evidence type="ECO:0000256" key="1">
    <source>
        <dbReference type="ARBA" id="ARBA00010641"/>
    </source>
</evidence>
<dbReference type="InterPro" id="IPR036388">
    <property type="entry name" value="WH-like_DNA-bd_sf"/>
</dbReference>
<dbReference type="PANTHER" id="PTHR43133">
    <property type="entry name" value="RNA POLYMERASE ECF-TYPE SIGMA FACTO"/>
    <property type="match status" value="1"/>
</dbReference>
<sequence>MKEFVAEALQVTDEETVLNEIMTLYGQDILQLVYSYVKNHAVAEDLTQEIFVKCYRSLHTYEQKASLRTWLWRIAINHCKDYLRSWHYRKMQLTEMSFFSSKSTTNTPEEEVIRHDEDAQLSEAVLKLPVKYREMIYLFYFEEYSIKEIENITHVKQGTIKTRLRRAKELLKHQLGE</sequence>
<dbReference type="RefSeq" id="WP_205185938.1">
    <property type="nucleotide sequence ID" value="NZ_JAFBFC010000002.1"/>
</dbReference>
<dbReference type="SUPFAM" id="SSF88659">
    <property type="entry name" value="Sigma3 and sigma4 domains of RNA polymerase sigma factors"/>
    <property type="match status" value="1"/>
</dbReference>
<evidence type="ECO:0000313" key="8">
    <source>
        <dbReference type="Proteomes" id="UP000809829"/>
    </source>
</evidence>
<dbReference type="CDD" id="cd06171">
    <property type="entry name" value="Sigma70_r4"/>
    <property type="match status" value="1"/>
</dbReference>
<evidence type="ECO:0000256" key="3">
    <source>
        <dbReference type="ARBA" id="ARBA00023082"/>
    </source>
</evidence>
<dbReference type="PANTHER" id="PTHR43133:SF60">
    <property type="entry name" value="RNA POLYMERASE SIGMA FACTOR SIGV"/>
    <property type="match status" value="1"/>
</dbReference>
<keyword evidence="4" id="KW-0804">Transcription</keyword>
<reference evidence="7 8" key="1">
    <citation type="submission" date="2021-01" db="EMBL/GenBank/DDBJ databases">
        <title>Genomic Encyclopedia of Type Strains, Phase IV (KMG-IV): sequencing the most valuable type-strain genomes for metagenomic binning, comparative biology and taxonomic classification.</title>
        <authorList>
            <person name="Goeker M."/>
        </authorList>
    </citation>
    <scope>NUCLEOTIDE SEQUENCE [LARGE SCALE GENOMIC DNA]</scope>
    <source>
        <strain evidence="7 8">DSM 104297</strain>
    </source>
</reference>
<dbReference type="Gene3D" id="1.10.10.10">
    <property type="entry name" value="Winged helix-like DNA-binding domain superfamily/Winged helix DNA-binding domain"/>
    <property type="match status" value="1"/>
</dbReference>
<organism evidence="7 8">
    <name type="scientific">Priestia iocasae</name>
    <dbReference type="NCBI Taxonomy" id="2291674"/>
    <lineage>
        <taxon>Bacteria</taxon>
        <taxon>Bacillati</taxon>
        <taxon>Bacillota</taxon>
        <taxon>Bacilli</taxon>
        <taxon>Bacillales</taxon>
        <taxon>Bacillaceae</taxon>
        <taxon>Priestia</taxon>
    </lineage>
</organism>
<keyword evidence="2" id="KW-0805">Transcription regulation</keyword>
<evidence type="ECO:0000259" key="5">
    <source>
        <dbReference type="Pfam" id="PF04542"/>
    </source>
</evidence>
<proteinExistence type="inferred from homology"/>
<keyword evidence="8" id="KW-1185">Reference proteome</keyword>
<name>A0ABS2QUR7_9BACI</name>
<evidence type="ECO:0000313" key="7">
    <source>
        <dbReference type="EMBL" id="MBM7702727.1"/>
    </source>
</evidence>
<dbReference type="Pfam" id="PF04542">
    <property type="entry name" value="Sigma70_r2"/>
    <property type="match status" value="1"/>
</dbReference>
<dbReference type="InterPro" id="IPR013324">
    <property type="entry name" value="RNA_pol_sigma_r3/r4-like"/>
</dbReference>
<dbReference type="Proteomes" id="UP000809829">
    <property type="component" value="Unassembled WGS sequence"/>
</dbReference>
<dbReference type="InterPro" id="IPR013249">
    <property type="entry name" value="RNA_pol_sigma70_r4_t2"/>
</dbReference>
<accession>A0ABS2QUR7</accession>
<evidence type="ECO:0000256" key="4">
    <source>
        <dbReference type="ARBA" id="ARBA00023163"/>
    </source>
</evidence>
<dbReference type="InterPro" id="IPR014284">
    <property type="entry name" value="RNA_pol_sigma-70_dom"/>
</dbReference>
<dbReference type="Pfam" id="PF08281">
    <property type="entry name" value="Sigma70_r4_2"/>
    <property type="match status" value="1"/>
</dbReference>
<dbReference type="Gene3D" id="1.10.1740.10">
    <property type="match status" value="1"/>
</dbReference>
<protein>
    <submittedName>
        <fullName evidence="7">RNA polymerase sigma-70 factor (ECF subfamily)</fullName>
    </submittedName>
</protein>
<dbReference type="InterPro" id="IPR013325">
    <property type="entry name" value="RNA_pol_sigma_r2"/>
</dbReference>
<feature type="domain" description="RNA polymerase sigma factor 70 region 4 type 2" evidence="6">
    <location>
        <begin position="120"/>
        <end position="171"/>
    </location>
</feature>